<keyword evidence="2" id="KW-1185">Reference proteome</keyword>
<dbReference type="AlphaFoldDB" id="A0A1I8GN83"/>
<feature type="compositionally biased region" description="Gly residues" evidence="1">
    <location>
        <begin position="58"/>
        <end position="71"/>
    </location>
</feature>
<dbReference type="WBParaSite" id="maker-uti_cns_0002562-snap-gene-0.2-mRNA-1">
    <property type="protein sequence ID" value="maker-uti_cns_0002562-snap-gene-0.2-mRNA-1"/>
    <property type="gene ID" value="maker-uti_cns_0002562-snap-gene-0.2"/>
</dbReference>
<evidence type="ECO:0000313" key="2">
    <source>
        <dbReference type="Proteomes" id="UP000095280"/>
    </source>
</evidence>
<name>A0A1I8GN83_9PLAT</name>
<feature type="compositionally biased region" description="Low complexity" evidence="1">
    <location>
        <begin position="37"/>
        <end position="57"/>
    </location>
</feature>
<evidence type="ECO:0000313" key="3">
    <source>
        <dbReference type="WBParaSite" id="maker-uti_cns_0002562-snap-gene-0.2-mRNA-1"/>
    </source>
</evidence>
<sequence>MHLANEVMAAAMELDATASADSFDIVGSQSQPALSAAATTGATTSDGDSDAAVAGVSSSGGVGRSGGGGGSNSASGLAPASASVVGGSAGSSRRAPQPRMSLAIRRALLAKLRDCLPEPLASSSGQSRCVPFLLQLYPLLTTAAAAGSADDELVNNCLEALFDLLPKFSPAKAASFCTRTPRNELCLMVLRLLSELLAAKLPGQVGEFIAKRLLSTAESDSNFLDFALACIKELDRDYVRQHHSDLLSGYAQLLTELVFRLPTQLCQHRGQLQLHFSDAWYSELCELTSGSCVRRLARRLLLAAAGNSKDLVRRKRDLHAYANQTGQIRQICAQVGVIGEELQLSYQSLLSVMDSLKACVALATARPGNWQWHCFQEQQQQQLSAADDSAINNK</sequence>
<evidence type="ECO:0000256" key="1">
    <source>
        <dbReference type="SAM" id="MobiDB-lite"/>
    </source>
</evidence>
<organism evidence="2 3">
    <name type="scientific">Macrostomum lignano</name>
    <dbReference type="NCBI Taxonomy" id="282301"/>
    <lineage>
        <taxon>Eukaryota</taxon>
        <taxon>Metazoa</taxon>
        <taxon>Spiralia</taxon>
        <taxon>Lophotrochozoa</taxon>
        <taxon>Platyhelminthes</taxon>
        <taxon>Rhabditophora</taxon>
        <taxon>Macrostomorpha</taxon>
        <taxon>Macrostomida</taxon>
        <taxon>Macrostomidae</taxon>
        <taxon>Macrostomum</taxon>
    </lineage>
</organism>
<dbReference type="PANTHER" id="PTHR21725">
    <property type="entry name" value="E3 UBIQUITIN-PROTEIN LIGASE UBR4"/>
    <property type="match status" value="1"/>
</dbReference>
<protein>
    <submittedName>
        <fullName evidence="3">Protein VAC14 homolog</fullName>
    </submittedName>
</protein>
<reference evidence="3" key="1">
    <citation type="submission" date="2016-11" db="UniProtKB">
        <authorList>
            <consortium name="WormBaseParasite"/>
        </authorList>
    </citation>
    <scope>IDENTIFICATION</scope>
</reference>
<dbReference type="InterPro" id="IPR045189">
    <property type="entry name" value="UBR4-like"/>
</dbReference>
<accession>A0A1I8GN83</accession>
<feature type="region of interest" description="Disordered" evidence="1">
    <location>
        <begin position="37"/>
        <end position="77"/>
    </location>
</feature>
<dbReference type="PANTHER" id="PTHR21725:SF1">
    <property type="entry name" value="E3 UBIQUITIN-PROTEIN LIGASE UBR4"/>
    <property type="match status" value="1"/>
</dbReference>
<dbReference type="Proteomes" id="UP000095280">
    <property type="component" value="Unplaced"/>
</dbReference>
<proteinExistence type="predicted"/>